<feature type="domain" description="Sodium/calcium exchanger membrane region" evidence="9">
    <location>
        <begin position="3"/>
        <end position="131"/>
    </location>
</feature>
<dbReference type="PANTHER" id="PTHR31503">
    <property type="entry name" value="VACUOLAR CALCIUM ION TRANSPORTER"/>
    <property type="match status" value="1"/>
</dbReference>
<name>A0A9P6RXU8_9FUNG</name>
<evidence type="ECO:0000259" key="9">
    <source>
        <dbReference type="Pfam" id="PF01699"/>
    </source>
</evidence>
<evidence type="ECO:0000256" key="1">
    <source>
        <dbReference type="ARBA" id="ARBA00004127"/>
    </source>
</evidence>
<evidence type="ECO:0000313" key="11">
    <source>
        <dbReference type="Proteomes" id="UP000738325"/>
    </source>
</evidence>
<feature type="transmembrane region" description="Helical" evidence="8">
    <location>
        <begin position="195"/>
        <end position="216"/>
    </location>
</feature>
<reference evidence="10" key="1">
    <citation type="journal article" date="2020" name="Fungal Divers.">
        <title>Resolving the Mortierellaceae phylogeny through synthesis of multi-gene phylogenetics and phylogenomics.</title>
        <authorList>
            <person name="Vandepol N."/>
            <person name="Liber J."/>
            <person name="Desiro A."/>
            <person name="Na H."/>
            <person name="Kennedy M."/>
            <person name="Barry K."/>
            <person name="Grigoriev I.V."/>
            <person name="Miller A.N."/>
            <person name="O'Donnell K."/>
            <person name="Stajich J.E."/>
            <person name="Bonito G."/>
        </authorList>
    </citation>
    <scope>NUCLEOTIDE SEQUENCE</scope>
    <source>
        <strain evidence="10">REB-010B</strain>
    </source>
</reference>
<feature type="transmembrane region" description="Helical" evidence="8">
    <location>
        <begin position="157"/>
        <end position="175"/>
    </location>
</feature>
<feature type="domain" description="Sodium/calcium exchanger membrane region" evidence="9">
    <location>
        <begin position="164"/>
        <end position="305"/>
    </location>
</feature>
<sequence>MTSSTVELACAAFALQKGLVHVVQAAMLGAILNNLLLMMGVAILIGGISNHEQSLKKETTQTSINILMITCIAYVIPIGLDVSMESIYKETLPELTTDEVRHMIDIDILKLSKIMSVILLIVYFACLGYQYHSRTFMVTPEAKHEGQHTVEKRYTHFWFAAFAYVATMAAQIYSAKLLVYAVENLGRAHHLNDSFVGFVLLPIVLIADLQEEVIAIRESRANRIDKAVALMVGSCMQIALLVTPILVILGWIMDVPMTFRFTILEVTILAASVLVISYLLSDHSTNWMEGVMLLAVFTMCAIAFYYDNSHLETTAGEGTTIGGEGGAPEAHV</sequence>
<comment type="caution">
    <text evidence="10">The sequence shown here is derived from an EMBL/GenBank/DDBJ whole genome shotgun (WGS) entry which is preliminary data.</text>
</comment>
<keyword evidence="7 8" id="KW-0472">Membrane</keyword>
<evidence type="ECO:0000256" key="6">
    <source>
        <dbReference type="ARBA" id="ARBA00023065"/>
    </source>
</evidence>
<proteinExistence type="inferred from homology"/>
<feature type="transmembrane region" description="Helical" evidence="8">
    <location>
        <begin position="25"/>
        <end position="45"/>
    </location>
</feature>
<feature type="transmembrane region" description="Helical" evidence="8">
    <location>
        <begin position="259"/>
        <end position="280"/>
    </location>
</feature>
<dbReference type="Proteomes" id="UP000738325">
    <property type="component" value="Unassembled WGS sequence"/>
</dbReference>
<evidence type="ECO:0000256" key="8">
    <source>
        <dbReference type="SAM" id="Phobius"/>
    </source>
</evidence>
<dbReference type="Gene3D" id="1.20.1420.30">
    <property type="entry name" value="NCX, central ion-binding region"/>
    <property type="match status" value="1"/>
</dbReference>
<dbReference type="InterPro" id="IPR044880">
    <property type="entry name" value="NCX_ion-bd_dom_sf"/>
</dbReference>
<evidence type="ECO:0000256" key="7">
    <source>
        <dbReference type="ARBA" id="ARBA00023136"/>
    </source>
</evidence>
<organism evidence="10 11">
    <name type="scientific">Dissophora globulifera</name>
    <dbReference type="NCBI Taxonomy" id="979702"/>
    <lineage>
        <taxon>Eukaryota</taxon>
        <taxon>Fungi</taxon>
        <taxon>Fungi incertae sedis</taxon>
        <taxon>Mucoromycota</taxon>
        <taxon>Mortierellomycotina</taxon>
        <taxon>Mortierellomycetes</taxon>
        <taxon>Mortierellales</taxon>
        <taxon>Mortierellaceae</taxon>
        <taxon>Dissophora</taxon>
    </lineage>
</organism>
<keyword evidence="4 8" id="KW-0812">Transmembrane</keyword>
<protein>
    <recommendedName>
        <fullName evidence="9">Sodium/calcium exchanger membrane region domain-containing protein</fullName>
    </recommendedName>
</protein>
<gene>
    <name evidence="10" type="ORF">BGZ99_003483</name>
</gene>
<dbReference type="InterPro" id="IPR004837">
    <property type="entry name" value="NaCa_Exmemb"/>
</dbReference>
<feature type="transmembrane region" description="Helical" evidence="8">
    <location>
        <begin position="66"/>
        <end position="88"/>
    </location>
</feature>
<evidence type="ECO:0000256" key="3">
    <source>
        <dbReference type="ARBA" id="ARBA00022448"/>
    </source>
</evidence>
<dbReference type="Pfam" id="PF01699">
    <property type="entry name" value="Na_Ca_ex"/>
    <property type="match status" value="2"/>
</dbReference>
<comment type="subcellular location">
    <subcellularLocation>
        <location evidence="1">Endomembrane system</location>
        <topology evidence="1">Multi-pass membrane protein</topology>
    </subcellularLocation>
</comment>
<keyword evidence="3" id="KW-0813">Transport</keyword>
<keyword evidence="5 8" id="KW-1133">Transmembrane helix</keyword>
<dbReference type="GO" id="GO:0006874">
    <property type="term" value="P:intracellular calcium ion homeostasis"/>
    <property type="evidence" value="ECO:0007669"/>
    <property type="project" value="TreeGrafter"/>
</dbReference>
<dbReference type="InterPro" id="IPR004713">
    <property type="entry name" value="CaH_exchang"/>
</dbReference>
<keyword evidence="11" id="KW-1185">Reference proteome</keyword>
<evidence type="ECO:0000256" key="2">
    <source>
        <dbReference type="ARBA" id="ARBA00008170"/>
    </source>
</evidence>
<dbReference type="PANTHER" id="PTHR31503:SF22">
    <property type="entry name" value="VACUOLAR CALCIUM ION TRANSPORTER"/>
    <property type="match status" value="1"/>
</dbReference>
<dbReference type="GO" id="GO:0012505">
    <property type="term" value="C:endomembrane system"/>
    <property type="evidence" value="ECO:0007669"/>
    <property type="project" value="UniProtKB-SubCell"/>
</dbReference>
<dbReference type="EMBL" id="JAAAIP010000022">
    <property type="protein sequence ID" value="KAG0329099.1"/>
    <property type="molecule type" value="Genomic_DNA"/>
</dbReference>
<evidence type="ECO:0000256" key="5">
    <source>
        <dbReference type="ARBA" id="ARBA00022989"/>
    </source>
</evidence>
<feature type="transmembrane region" description="Helical" evidence="8">
    <location>
        <begin position="287"/>
        <end position="306"/>
    </location>
</feature>
<dbReference type="GO" id="GO:0005774">
    <property type="term" value="C:vacuolar membrane"/>
    <property type="evidence" value="ECO:0007669"/>
    <property type="project" value="UniProtKB-ARBA"/>
</dbReference>
<keyword evidence="6" id="KW-0406">Ion transport</keyword>
<accession>A0A9P6RXU8</accession>
<evidence type="ECO:0000256" key="4">
    <source>
        <dbReference type="ARBA" id="ARBA00022692"/>
    </source>
</evidence>
<feature type="transmembrane region" description="Helical" evidence="8">
    <location>
        <begin position="108"/>
        <end position="129"/>
    </location>
</feature>
<evidence type="ECO:0000313" key="10">
    <source>
        <dbReference type="EMBL" id="KAG0329099.1"/>
    </source>
</evidence>
<dbReference type="GO" id="GO:0015369">
    <property type="term" value="F:calcium:proton antiporter activity"/>
    <property type="evidence" value="ECO:0007669"/>
    <property type="project" value="TreeGrafter"/>
</dbReference>
<feature type="transmembrane region" description="Helical" evidence="8">
    <location>
        <begin position="228"/>
        <end position="253"/>
    </location>
</feature>
<dbReference type="AlphaFoldDB" id="A0A9P6RXU8"/>
<dbReference type="OrthoDB" id="1699231at2759"/>
<comment type="similarity">
    <text evidence="2">Belongs to the Ca(2+):cation antiporter (CaCA) (TC 2.A.19) family.</text>
</comment>